<comment type="caution">
    <text evidence="8">The sequence shown here is derived from an EMBL/GenBank/DDBJ whole genome shotgun (WGS) entry which is preliminary data.</text>
</comment>
<proteinExistence type="inferred from homology"/>
<dbReference type="GO" id="GO:0004190">
    <property type="term" value="F:aspartic-type endopeptidase activity"/>
    <property type="evidence" value="ECO:0007669"/>
    <property type="project" value="UniProtKB-KW"/>
</dbReference>
<keyword evidence="4" id="KW-0378">Hydrolase</keyword>
<evidence type="ECO:0000256" key="5">
    <source>
        <dbReference type="PIRSR" id="PIRSR601461-1"/>
    </source>
</evidence>
<feature type="chain" id="PRO_5012978334" evidence="6">
    <location>
        <begin position="18"/>
        <end position="416"/>
    </location>
</feature>
<dbReference type="InterPro" id="IPR034163">
    <property type="entry name" value="Aspergillopepsin-like_cat_dom"/>
</dbReference>
<dbReference type="InterPro" id="IPR021109">
    <property type="entry name" value="Peptidase_aspartic_dom_sf"/>
</dbReference>
<feature type="active site" evidence="5">
    <location>
        <position position="114"/>
    </location>
</feature>
<dbReference type="InterPro" id="IPR001461">
    <property type="entry name" value="Aspartic_peptidase_A1"/>
</dbReference>
<evidence type="ECO:0000256" key="4">
    <source>
        <dbReference type="ARBA" id="ARBA00022801"/>
    </source>
</evidence>
<organism evidence="8 9">
    <name type="scientific">Diplodia seriata</name>
    <dbReference type="NCBI Taxonomy" id="420778"/>
    <lineage>
        <taxon>Eukaryota</taxon>
        <taxon>Fungi</taxon>
        <taxon>Dikarya</taxon>
        <taxon>Ascomycota</taxon>
        <taxon>Pezizomycotina</taxon>
        <taxon>Dothideomycetes</taxon>
        <taxon>Dothideomycetes incertae sedis</taxon>
        <taxon>Botryosphaeriales</taxon>
        <taxon>Botryosphaeriaceae</taxon>
        <taxon>Diplodia</taxon>
    </lineage>
</organism>
<evidence type="ECO:0000256" key="1">
    <source>
        <dbReference type="ARBA" id="ARBA00007447"/>
    </source>
</evidence>
<comment type="similarity">
    <text evidence="1">Belongs to the peptidase A1 family.</text>
</comment>
<dbReference type="PANTHER" id="PTHR47966:SF2">
    <property type="entry name" value="ASPERGILLOPEPSIN-1-RELATED"/>
    <property type="match status" value="1"/>
</dbReference>
<dbReference type="EMBL" id="MSZU01000111">
    <property type="protein sequence ID" value="OMP83560.1"/>
    <property type="molecule type" value="Genomic_DNA"/>
</dbReference>
<dbReference type="PANTHER" id="PTHR47966">
    <property type="entry name" value="BETA-SITE APP-CLEAVING ENZYME, ISOFORM A-RELATED"/>
    <property type="match status" value="1"/>
</dbReference>
<keyword evidence="3" id="KW-0064">Aspartyl protease</keyword>
<evidence type="ECO:0000256" key="6">
    <source>
        <dbReference type="SAM" id="SignalP"/>
    </source>
</evidence>
<keyword evidence="6" id="KW-0732">Signal</keyword>
<dbReference type="FunFam" id="2.40.70.10:FF:000026">
    <property type="entry name" value="Endothiapepsin"/>
    <property type="match status" value="1"/>
</dbReference>
<evidence type="ECO:0000256" key="2">
    <source>
        <dbReference type="ARBA" id="ARBA00022670"/>
    </source>
</evidence>
<evidence type="ECO:0000256" key="3">
    <source>
        <dbReference type="ARBA" id="ARBA00022750"/>
    </source>
</evidence>
<name>A0A1S8B7M4_9PEZI</name>
<evidence type="ECO:0000259" key="7">
    <source>
        <dbReference type="PROSITE" id="PS51767"/>
    </source>
</evidence>
<dbReference type="SUPFAM" id="SSF50630">
    <property type="entry name" value="Acid proteases"/>
    <property type="match status" value="1"/>
</dbReference>
<dbReference type="PROSITE" id="PS51767">
    <property type="entry name" value="PEPTIDASE_A1"/>
    <property type="match status" value="1"/>
</dbReference>
<evidence type="ECO:0000313" key="9">
    <source>
        <dbReference type="Proteomes" id="UP000190776"/>
    </source>
</evidence>
<dbReference type="GO" id="GO:0006508">
    <property type="term" value="P:proteolysis"/>
    <property type="evidence" value="ECO:0007669"/>
    <property type="project" value="UniProtKB-KW"/>
</dbReference>
<dbReference type="AlphaFoldDB" id="A0A1S8B7M4"/>
<feature type="signal peptide" evidence="6">
    <location>
        <begin position="1"/>
        <end position="17"/>
    </location>
</feature>
<sequence length="416" mass="43542">MSSVIFFPALFAMVAFAAPQVVGPLNQTFTIPQVPHAQVLKNGPLAVQRTYLKYGVPVPDFVSEAVANSAAAAAAADAAGLSERSVAATPADGFDTLYLSPVTLGSDTLNLYLDSGSSDLWVFSTLMASGSTNGQSLYNPSRSGVLLPQQSWTITYGDGSGGSGLVYADKVVVGEVTATKQSVEAATSASSLFVQDTNSDGVMGLAFSNLNSVRPTPQRTFFDTVKNTLAKPLFTALLKKGAAGKYDFGFLDTSSYTGSIVYTNVLTTPKPGFWGFNATGYSIGSGAVVQKSISSIIDTGTSLFYLPSDVVAAYYARVPGASKSTYFGGWIVPCTSTPPAFSTVISGSLVTMPGSYLIYGAVDQSNNCYGGIQENTGIGFSIYGLIFLKSQYIVFDQTSANAPRLGFARQQGVSYV</sequence>
<evidence type="ECO:0000313" key="8">
    <source>
        <dbReference type="EMBL" id="OMP83560.1"/>
    </source>
</evidence>
<gene>
    <name evidence="8" type="ORF">BK809_0004941</name>
</gene>
<protein>
    <submittedName>
        <fullName evidence="8">Aspartic protease PEP1</fullName>
    </submittedName>
</protein>
<feature type="active site" evidence="5">
    <location>
        <position position="298"/>
    </location>
</feature>
<dbReference type="STRING" id="420778.A0A1S8B7M4"/>
<dbReference type="Gene3D" id="2.40.70.10">
    <property type="entry name" value="Acid Proteases"/>
    <property type="match status" value="2"/>
</dbReference>
<dbReference type="PRINTS" id="PR00792">
    <property type="entry name" value="PEPSIN"/>
</dbReference>
<dbReference type="InterPro" id="IPR033121">
    <property type="entry name" value="PEPTIDASE_A1"/>
</dbReference>
<keyword evidence="2 8" id="KW-0645">Protease</keyword>
<accession>A0A1S8B7M4</accession>
<feature type="domain" description="Peptidase A1" evidence="7">
    <location>
        <begin position="98"/>
        <end position="408"/>
    </location>
</feature>
<dbReference type="CDD" id="cd06097">
    <property type="entry name" value="Aspergillopepsin_like"/>
    <property type="match status" value="1"/>
</dbReference>
<dbReference type="Pfam" id="PF00026">
    <property type="entry name" value="Asp"/>
    <property type="match status" value="1"/>
</dbReference>
<reference evidence="8 9" key="1">
    <citation type="submission" date="2017-01" db="EMBL/GenBank/DDBJ databases">
        <title>Draft genome sequence of Diplodia seriata F98.1, a fungal species involved in grapevine trunk diseases.</title>
        <authorList>
            <person name="Robert-Siegwald G."/>
            <person name="Vallet J."/>
            <person name="Abou-Mansour E."/>
            <person name="Xu J."/>
            <person name="Rey P."/>
            <person name="Bertsch C."/>
            <person name="Rego C."/>
            <person name="Larignon P."/>
            <person name="Fontaine F."/>
            <person name="Lebrun M.-H."/>
        </authorList>
    </citation>
    <scope>NUCLEOTIDE SEQUENCE [LARGE SCALE GENOMIC DNA]</scope>
    <source>
        <strain evidence="8 9">F98.1</strain>
    </source>
</reference>
<dbReference type="OrthoDB" id="2747330at2759"/>
<dbReference type="Proteomes" id="UP000190776">
    <property type="component" value="Unassembled WGS sequence"/>
</dbReference>